<dbReference type="PANTHER" id="PTHR14611:SF2">
    <property type="entry name" value="TECTONIC"/>
    <property type="match status" value="1"/>
</dbReference>
<keyword evidence="9" id="KW-1185">Reference proteome</keyword>
<dbReference type="InterPro" id="IPR040354">
    <property type="entry name" value="TCTN1-3"/>
</dbReference>
<keyword evidence="3" id="KW-0970">Cilium biogenesis/degradation</keyword>
<name>A0A9Q1CMQ9_HOLLE</name>
<gene>
    <name evidence="8" type="ORF">HOLleu_00230</name>
</gene>
<evidence type="ECO:0000256" key="3">
    <source>
        <dbReference type="ARBA" id="ARBA00022794"/>
    </source>
</evidence>
<accession>A0A9Q1CMQ9</accession>
<comment type="caution">
    <text evidence="8">The sequence shown here is derived from an EMBL/GenBank/DDBJ whole genome shotgun (WGS) entry which is preliminary data.</text>
</comment>
<dbReference type="InterPro" id="IPR057724">
    <property type="entry name" value="TCTN1-3_N"/>
</dbReference>
<evidence type="ECO:0000256" key="4">
    <source>
        <dbReference type="ARBA" id="ARBA00023180"/>
    </source>
</evidence>
<evidence type="ECO:0000313" key="8">
    <source>
        <dbReference type="EMBL" id="KAJ8048063.1"/>
    </source>
</evidence>
<dbReference type="Pfam" id="PF07773">
    <property type="entry name" value="TCTN_DUF1619"/>
    <property type="match status" value="2"/>
</dbReference>
<feature type="compositionally biased region" description="Low complexity" evidence="5">
    <location>
        <begin position="85"/>
        <end position="100"/>
    </location>
</feature>
<keyword evidence="4" id="KW-0325">Glycoprotein</keyword>
<dbReference type="GO" id="GO:0060271">
    <property type="term" value="P:cilium assembly"/>
    <property type="evidence" value="ECO:0007669"/>
    <property type="project" value="TreeGrafter"/>
</dbReference>
<organism evidence="8 9">
    <name type="scientific">Holothuria leucospilota</name>
    <name type="common">Black long sea cucumber</name>
    <name type="synonym">Mertensiothuria leucospilota</name>
    <dbReference type="NCBI Taxonomy" id="206669"/>
    <lineage>
        <taxon>Eukaryota</taxon>
        <taxon>Metazoa</taxon>
        <taxon>Echinodermata</taxon>
        <taxon>Eleutherozoa</taxon>
        <taxon>Echinozoa</taxon>
        <taxon>Holothuroidea</taxon>
        <taxon>Aspidochirotacea</taxon>
        <taxon>Aspidochirotida</taxon>
        <taxon>Holothuriidae</taxon>
        <taxon>Holothuria</taxon>
    </lineage>
</organism>
<evidence type="ECO:0000256" key="2">
    <source>
        <dbReference type="ARBA" id="ARBA00022729"/>
    </source>
</evidence>
<proteinExistence type="inferred from homology"/>
<feature type="compositionally biased region" description="Low complexity" evidence="5">
    <location>
        <begin position="322"/>
        <end position="355"/>
    </location>
</feature>
<evidence type="ECO:0000256" key="1">
    <source>
        <dbReference type="ARBA" id="ARBA00007633"/>
    </source>
</evidence>
<dbReference type="Proteomes" id="UP001152320">
    <property type="component" value="Chromosome 1"/>
</dbReference>
<dbReference type="OrthoDB" id="2104337at2759"/>
<evidence type="ECO:0000256" key="5">
    <source>
        <dbReference type="SAM" id="MobiDB-lite"/>
    </source>
</evidence>
<dbReference type="InterPro" id="IPR011677">
    <property type="entry name" value="TCTN1-3_dom"/>
</dbReference>
<dbReference type="Pfam" id="PF25752">
    <property type="entry name" value="DUF1619_N"/>
    <property type="match status" value="1"/>
</dbReference>
<sequence>MLATFNLIHGAKYFKMDSLLRDAKIGRVVLIAIFLACIPRDIFTFAQTTDVTLTGGTSEPSQSPPLSGATTNVRATSGAASSSLSPTAAQTTEATPTESTQLEFNTDLGPCICDLTANGCDVNCCCDEDCSDDDRATFSECLDQNYLVDTNVCLQSSVVFRNNSPDVVQVSDPSLFCVSRDNYVDRNYYTIPDSVQTAEEFEALSTTYASYSFEALVTTNASYEYADFYKSGDPMYTIYETLSLGVLGLPQSSISSECEDSNPAAFLFDETSSCIRTVSDLASQCGMLPSLSASTYMDGFKLVSTPKFLQENPPPEPRLVNVTTESPQSTTQSTSQVTQNSTTSNTTQEPNTSPTGGTIPDENVLYYDDPRLISMETLQPLCQILFGVEAECEFPADSVPFPTYNETEESCDNVVLKVKYSITHNATDGIMAASVQVTLGSITSSQLPLAQTFEVSFEKVDAPEDTFRRSGSPGYVIGEPLLAGTRVELEDGTKLAISLRDDRNNWLTVVKSSSDGTCLTDADSRIPVVFGMDMRTGCIVEVSFSEISDICELIQEQILTALKGPLPDDYYVAMFGDSSVEVVGDWVQVLQEEVSGTPTSSVKGTCNNMVTGVHIEVIYANVGSLQNPQPKILGVKYNYADGKILSYQCSGPFCQDTSRSFTQRFEITSSVTFIDASTQPAAVIAERPSWESKLPNDFLYPFTGTST</sequence>
<feature type="domain" description="Tectonic-1-3" evidence="6">
    <location>
        <begin position="228"/>
        <end position="458"/>
    </location>
</feature>
<comment type="similarity">
    <text evidence="1">Belongs to the tectonic family.</text>
</comment>
<feature type="compositionally biased region" description="Polar residues" evidence="5">
    <location>
        <begin position="53"/>
        <end position="84"/>
    </location>
</feature>
<evidence type="ECO:0000259" key="6">
    <source>
        <dbReference type="Pfam" id="PF07773"/>
    </source>
</evidence>
<evidence type="ECO:0000313" key="9">
    <source>
        <dbReference type="Proteomes" id="UP001152320"/>
    </source>
</evidence>
<dbReference type="EMBL" id="JAIZAY010000001">
    <property type="protein sequence ID" value="KAJ8048063.1"/>
    <property type="molecule type" value="Genomic_DNA"/>
</dbReference>
<reference evidence="8" key="1">
    <citation type="submission" date="2021-10" db="EMBL/GenBank/DDBJ databases">
        <title>Tropical sea cucumber genome reveals ecological adaptation and Cuvierian tubules defense mechanism.</title>
        <authorList>
            <person name="Chen T."/>
        </authorList>
    </citation>
    <scope>NUCLEOTIDE SEQUENCE</scope>
    <source>
        <strain evidence="8">Nanhai2018</strain>
        <tissue evidence="8">Muscle</tissue>
    </source>
</reference>
<dbReference type="AlphaFoldDB" id="A0A9Q1CMQ9"/>
<feature type="domain" description="Tectonic-1-3" evidence="6">
    <location>
        <begin position="471"/>
        <end position="648"/>
    </location>
</feature>
<feature type="domain" description="Tectonic-1-3 N-terminal" evidence="7">
    <location>
        <begin position="91"/>
        <end position="190"/>
    </location>
</feature>
<evidence type="ECO:0000259" key="7">
    <source>
        <dbReference type="Pfam" id="PF25752"/>
    </source>
</evidence>
<dbReference type="PANTHER" id="PTHR14611">
    <property type="entry name" value="TECTONIC FAMILY MEMBER"/>
    <property type="match status" value="1"/>
</dbReference>
<protein>
    <submittedName>
        <fullName evidence="8">Tectonic-1</fullName>
    </submittedName>
</protein>
<keyword evidence="2" id="KW-0732">Signal</keyword>
<feature type="region of interest" description="Disordered" evidence="5">
    <location>
        <begin position="307"/>
        <end position="363"/>
    </location>
</feature>
<feature type="region of interest" description="Disordered" evidence="5">
    <location>
        <begin position="53"/>
        <end position="100"/>
    </location>
</feature>